<dbReference type="SUPFAM" id="SSF55785">
    <property type="entry name" value="PYP-like sensor domain (PAS domain)"/>
    <property type="match status" value="2"/>
</dbReference>
<evidence type="ECO:0000256" key="10">
    <source>
        <dbReference type="PROSITE-ProRule" id="PRU00169"/>
    </source>
</evidence>
<evidence type="ECO:0000256" key="4">
    <source>
        <dbReference type="ARBA" id="ARBA00022553"/>
    </source>
</evidence>
<comment type="catalytic activity">
    <reaction evidence="1">
        <text>ATP + protein L-histidine = ADP + protein N-phospho-L-histidine.</text>
        <dbReference type="EC" id="2.7.13.3"/>
    </reaction>
</comment>
<dbReference type="OrthoDB" id="9764154at2"/>
<dbReference type="InterPro" id="IPR036890">
    <property type="entry name" value="HATPase_C_sf"/>
</dbReference>
<accession>A0A1I2JQG5</accession>
<keyword evidence="4 10" id="KW-0597">Phosphoprotein</keyword>
<dbReference type="Pfam" id="PF13426">
    <property type="entry name" value="PAS_9"/>
    <property type="match status" value="1"/>
</dbReference>
<dbReference type="Gene3D" id="3.30.450.20">
    <property type="entry name" value="PAS domain"/>
    <property type="match status" value="2"/>
</dbReference>
<dbReference type="SMART" id="SM00448">
    <property type="entry name" value="REC"/>
    <property type="match status" value="1"/>
</dbReference>
<evidence type="ECO:0000256" key="11">
    <source>
        <dbReference type="SAM" id="Coils"/>
    </source>
</evidence>
<keyword evidence="8" id="KW-0067">ATP-binding</keyword>
<evidence type="ECO:0000256" key="8">
    <source>
        <dbReference type="ARBA" id="ARBA00022840"/>
    </source>
</evidence>
<dbReference type="PANTHER" id="PTHR43065">
    <property type="entry name" value="SENSOR HISTIDINE KINASE"/>
    <property type="match status" value="1"/>
</dbReference>
<evidence type="ECO:0000259" key="15">
    <source>
        <dbReference type="PROSITE" id="PS50113"/>
    </source>
</evidence>
<evidence type="ECO:0000256" key="9">
    <source>
        <dbReference type="ARBA" id="ARBA00023012"/>
    </source>
</evidence>
<dbReference type="PROSITE" id="PS50110">
    <property type="entry name" value="RESPONSE_REGULATORY"/>
    <property type="match status" value="1"/>
</dbReference>
<feature type="domain" description="PAS" evidence="14">
    <location>
        <begin position="5"/>
        <end position="58"/>
    </location>
</feature>
<dbReference type="PROSITE" id="PS50112">
    <property type="entry name" value="PAS"/>
    <property type="match status" value="2"/>
</dbReference>
<dbReference type="PROSITE" id="PS50113">
    <property type="entry name" value="PAC"/>
    <property type="match status" value="1"/>
</dbReference>
<dbReference type="Pfam" id="PF00072">
    <property type="entry name" value="Response_reg"/>
    <property type="match status" value="1"/>
</dbReference>
<keyword evidence="5" id="KW-0808">Transferase</keyword>
<evidence type="ECO:0000313" key="16">
    <source>
        <dbReference type="EMBL" id="SFF57042.1"/>
    </source>
</evidence>
<evidence type="ECO:0000256" key="5">
    <source>
        <dbReference type="ARBA" id="ARBA00022679"/>
    </source>
</evidence>
<dbReference type="Gene3D" id="3.30.565.10">
    <property type="entry name" value="Histidine kinase-like ATPase, C-terminal domain"/>
    <property type="match status" value="1"/>
</dbReference>
<evidence type="ECO:0000256" key="6">
    <source>
        <dbReference type="ARBA" id="ARBA00022741"/>
    </source>
</evidence>
<dbReference type="AlphaFoldDB" id="A0A1I2JQG5"/>
<evidence type="ECO:0000259" key="12">
    <source>
        <dbReference type="PROSITE" id="PS50109"/>
    </source>
</evidence>
<evidence type="ECO:0000256" key="3">
    <source>
        <dbReference type="ARBA" id="ARBA00012438"/>
    </source>
</evidence>
<dbReference type="Gene3D" id="1.10.287.130">
    <property type="match status" value="1"/>
</dbReference>
<dbReference type="PRINTS" id="PR00344">
    <property type="entry name" value="BCTRLSENSOR"/>
</dbReference>
<dbReference type="EC" id="2.7.13.3" evidence="3"/>
<dbReference type="InterPro" id="IPR005467">
    <property type="entry name" value="His_kinase_dom"/>
</dbReference>
<dbReference type="InterPro" id="IPR035965">
    <property type="entry name" value="PAS-like_dom_sf"/>
</dbReference>
<dbReference type="Gene3D" id="3.40.50.2300">
    <property type="match status" value="1"/>
</dbReference>
<protein>
    <recommendedName>
        <fullName evidence="3">histidine kinase</fullName>
        <ecNumber evidence="3">2.7.13.3</ecNumber>
    </recommendedName>
</protein>
<dbReference type="InterPro" id="IPR000014">
    <property type="entry name" value="PAS"/>
</dbReference>
<dbReference type="GO" id="GO:0005886">
    <property type="term" value="C:plasma membrane"/>
    <property type="evidence" value="ECO:0007669"/>
    <property type="project" value="UniProtKB-SubCell"/>
</dbReference>
<dbReference type="Proteomes" id="UP000199645">
    <property type="component" value="Unassembled WGS sequence"/>
</dbReference>
<dbReference type="InterPro" id="IPR001789">
    <property type="entry name" value="Sig_transdc_resp-reg_receiver"/>
</dbReference>
<dbReference type="InterPro" id="IPR011006">
    <property type="entry name" value="CheY-like_superfamily"/>
</dbReference>
<dbReference type="SUPFAM" id="SSF52172">
    <property type="entry name" value="CheY-like"/>
    <property type="match status" value="1"/>
</dbReference>
<organism evidence="16 17">
    <name type="scientific">Actinoplanes philippinensis</name>
    <dbReference type="NCBI Taxonomy" id="35752"/>
    <lineage>
        <taxon>Bacteria</taxon>
        <taxon>Bacillati</taxon>
        <taxon>Actinomycetota</taxon>
        <taxon>Actinomycetes</taxon>
        <taxon>Micromonosporales</taxon>
        <taxon>Micromonosporaceae</taxon>
        <taxon>Actinoplanes</taxon>
    </lineage>
</organism>
<feature type="coiled-coil region" evidence="11">
    <location>
        <begin position="242"/>
        <end position="281"/>
    </location>
</feature>
<feature type="domain" description="PAC" evidence="15">
    <location>
        <begin position="201"/>
        <end position="251"/>
    </location>
</feature>
<gene>
    <name evidence="16" type="ORF">SAMN05421541_113248</name>
</gene>
<dbReference type="InterPro" id="IPR003661">
    <property type="entry name" value="HisK_dim/P_dom"/>
</dbReference>
<dbReference type="PANTHER" id="PTHR43065:SF42">
    <property type="entry name" value="TWO-COMPONENT SENSOR PPRA"/>
    <property type="match status" value="1"/>
</dbReference>
<comment type="subcellular location">
    <subcellularLocation>
        <location evidence="2">Cell membrane</location>
    </subcellularLocation>
</comment>
<keyword evidence="6" id="KW-0547">Nucleotide-binding</keyword>
<evidence type="ECO:0000256" key="2">
    <source>
        <dbReference type="ARBA" id="ARBA00004236"/>
    </source>
</evidence>
<dbReference type="NCBIfam" id="TIGR00229">
    <property type="entry name" value="sensory_box"/>
    <property type="match status" value="2"/>
</dbReference>
<dbReference type="Pfam" id="PF02518">
    <property type="entry name" value="HATPase_c"/>
    <property type="match status" value="1"/>
</dbReference>
<feature type="modified residue" description="4-aspartylphosphate" evidence="10">
    <location>
        <position position="592"/>
    </location>
</feature>
<dbReference type="Pfam" id="PF00989">
    <property type="entry name" value="PAS"/>
    <property type="match status" value="1"/>
</dbReference>
<sequence>MSEPSDAVINGLLEAAPDAIIAVDREGRIEVVNAQTVRMFGYERADLIGQSIELLVPERFRGRHPGHRRAYLRDLRPRPMGAGVPLTARRRDGSEFPAEISLSALASGGMIVAAVRDVSDRIRREAKFQGLLEAAPDAIVGVAADGRITLVNAQAERLFGYERSELMGQPIEALVPESARARHPDLRHRYFADPRPRPMGSGAALRARRRDGSEFPAEISLSALETEDGLIVSAAIRDVSDRIEAQAERQRLEAERERLAAAAERERLEAQLQQSQRLESLGQLAGGVAHDFNNLLAVMLNYTGFVAEQIQEAADADPDSAWPQASRDLQQVLRAGRRATELTHQLLAFGRREVVRPRVLDLNVVIREVEQLLLRTLGEHIQLHADLEPRLWPVLADPGQIEQVLVNLAVNARDAMPGGGTLTVHTGNQELAADEAARMRPPVPAGRYVRLRVADTGTGIPPDVLERVFEPFFTTKPPGEGTGLGLATVYGIITQAGGYATVQSTVGAGTVVAALLPVTQELPAAVSTPAGPAQLQRGGETILIVEDEEALRAVTERILTRNGYHVVSAGGGPEALKIVQDAAQHIDLLLTDVIMPHMHGRQLAEHVRDARPGLPVVFMSGYAQPFITGESTLEPNTILITKPFAQAELLERLREALDRA</sequence>
<evidence type="ECO:0000313" key="17">
    <source>
        <dbReference type="Proteomes" id="UP000199645"/>
    </source>
</evidence>
<evidence type="ECO:0000259" key="14">
    <source>
        <dbReference type="PROSITE" id="PS50112"/>
    </source>
</evidence>
<dbReference type="SMART" id="SM00091">
    <property type="entry name" value="PAS"/>
    <property type="match status" value="2"/>
</dbReference>
<keyword evidence="11" id="KW-0175">Coiled coil</keyword>
<keyword evidence="17" id="KW-1185">Reference proteome</keyword>
<name>A0A1I2JQG5_9ACTN</name>
<dbReference type="GO" id="GO:0000155">
    <property type="term" value="F:phosphorelay sensor kinase activity"/>
    <property type="evidence" value="ECO:0007669"/>
    <property type="project" value="InterPro"/>
</dbReference>
<dbReference type="STRING" id="35752.SAMN05421541_113248"/>
<feature type="domain" description="Histidine kinase" evidence="12">
    <location>
        <begin position="287"/>
        <end position="520"/>
    </location>
</feature>
<dbReference type="SUPFAM" id="SSF55874">
    <property type="entry name" value="ATPase domain of HSP90 chaperone/DNA topoisomerase II/histidine kinase"/>
    <property type="match status" value="1"/>
</dbReference>
<evidence type="ECO:0000256" key="7">
    <source>
        <dbReference type="ARBA" id="ARBA00022777"/>
    </source>
</evidence>
<dbReference type="PROSITE" id="PS50109">
    <property type="entry name" value="HIS_KIN"/>
    <property type="match status" value="1"/>
</dbReference>
<keyword evidence="9" id="KW-0902">Two-component regulatory system</keyword>
<dbReference type="SMART" id="SM00387">
    <property type="entry name" value="HATPase_c"/>
    <property type="match status" value="1"/>
</dbReference>
<dbReference type="CDD" id="cd00130">
    <property type="entry name" value="PAS"/>
    <property type="match status" value="2"/>
</dbReference>
<reference evidence="16 17" key="1">
    <citation type="submission" date="2016-10" db="EMBL/GenBank/DDBJ databases">
        <authorList>
            <person name="de Groot N.N."/>
        </authorList>
    </citation>
    <scope>NUCLEOTIDE SEQUENCE [LARGE SCALE GENOMIC DNA]</scope>
    <source>
        <strain evidence="16 17">DSM 43019</strain>
    </source>
</reference>
<feature type="domain" description="PAS" evidence="14">
    <location>
        <begin position="124"/>
        <end position="178"/>
    </location>
</feature>
<evidence type="ECO:0000259" key="13">
    <source>
        <dbReference type="PROSITE" id="PS50110"/>
    </source>
</evidence>
<dbReference type="SUPFAM" id="SSF47384">
    <property type="entry name" value="Homodimeric domain of signal transducing histidine kinase"/>
    <property type="match status" value="1"/>
</dbReference>
<proteinExistence type="predicted"/>
<feature type="domain" description="Response regulatory" evidence="13">
    <location>
        <begin position="541"/>
        <end position="657"/>
    </location>
</feature>
<dbReference type="InterPro" id="IPR036097">
    <property type="entry name" value="HisK_dim/P_sf"/>
</dbReference>
<dbReference type="GO" id="GO:0006355">
    <property type="term" value="P:regulation of DNA-templated transcription"/>
    <property type="evidence" value="ECO:0007669"/>
    <property type="project" value="InterPro"/>
</dbReference>
<dbReference type="RefSeq" id="WP_093619911.1">
    <property type="nucleotide sequence ID" value="NZ_BOMT01000071.1"/>
</dbReference>
<keyword evidence="7" id="KW-0418">Kinase</keyword>
<dbReference type="EMBL" id="FONV01000013">
    <property type="protein sequence ID" value="SFF57042.1"/>
    <property type="molecule type" value="Genomic_DNA"/>
</dbReference>
<evidence type="ECO:0000256" key="1">
    <source>
        <dbReference type="ARBA" id="ARBA00000085"/>
    </source>
</evidence>
<dbReference type="InterPro" id="IPR003594">
    <property type="entry name" value="HATPase_dom"/>
</dbReference>
<dbReference type="InterPro" id="IPR013767">
    <property type="entry name" value="PAS_fold"/>
</dbReference>
<dbReference type="GO" id="GO:0005524">
    <property type="term" value="F:ATP binding"/>
    <property type="evidence" value="ECO:0007669"/>
    <property type="project" value="UniProtKB-KW"/>
</dbReference>
<dbReference type="InterPro" id="IPR004358">
    <property type="entry name" value="Sig_transdc_His_kin-like_C"/>
</dbReference>
<dbReference type="InterPro" id="IPR000700">
    <property type="entry name" value="PAS-assoc_C"/>
</dbReference>
<dbReference type="SMART" id="SM00388">
    <property type="entry name" value="HisKA"/>
    <property type="match status" value="1"/>
</dbReference>